<sequence length="150" mass="17129">MTQSLNSLDIPHLRKKRNKRIKKRRKKRKRKITNNVTNANANGGNGGNGGNNGCSYKAFLACNPRDYDGKGGAVALTRWIEKMKSVIENSRCAENQKMKYPASLFINKAFTWWNTQVQVRGREAAMGMTWVEFKVLLVEEFCPSNEMEKL</sequence>
<reference evidence="2" key="2">
    <citation type="submission" date="2022-01" db="EMBL/GenBank/DDBJ databases">
        <authorList>
            <person name="Yamashiro T."/>
            <person name="Shiraishi A."/>
            <person name="Satake H."/>
            <person name="Nakayama K."/>
        </authorList>
    </citation>
    <scope>NUCLEOTIDE SEQUENCE</scope>
</reference>
<evidence type="ECO:0000313" key="2">
    <source>
        <dbReference type="EMBL" id="GJS58070.1"/>
    </source>
</evidence>
<gene>
    <name evidence="2" type="ORF">Tco_0652854</name>
</gene>
<reference evidence="2" key="1">
    <citation type="journal article" date="2022" name="Int. J. Mol. Sci.">
        <title>Draft Genome of Tanacetum Coccineum: Genomic Comparison of Closely Related Tanacetum-Family Plants.</title>
        <authorList>
            <person name="Yamashiro T."/>
            <person name="Shiraishi A."/>
            <person name="Nakayama K."/>
            <person name="Satake H."/>
        </authorList>
    </citation>
    <scope>NUCLEOTIDE SEQUENCE</scope>
</reference>
<feature type="region of interest" description="Disordered" evidence="1">
    <location>
        <begin position="1"/>
        <end position="47"/>
    </location>
</feature>
<comment type="caution">
    <text evidence="2">The sequence shown here is derived from an EMBL/GenBank/DDBJ whole genome shotgun (WGS) entry which is preliminary data.</text>
</comment>
<evidence type="ECO:0000256" key="1">
    <source>
        <dbReference type="SAM" id="MobiDB-lite"/>
    </source>
</evidence>
<dbReference type="Proteomes" id="UP001151760">
    <property type="component" value="Unassembled WGS sequence"/>
</dbReference>
<evidence type="ECO:0008006" key="4">
    <source>
        <dbReference type="Google" id="ProtNLM"/>
    </source>
</evidence>
<dbReference type="EMBL" id="BQNB010009054">
    <property type="protein sequence ID" value="GJS58070.1"/>
    <property type="molecule type" value="Genomic_DNA"/>
</dbReference>
<keyword evidence="3" id="KW-1185">Reference proteome</keyword>
<accession>A0ABQ4WZ68</accession>
<protein>
    <recommendedName>
        <fullName evidence="4">Reverse transcriptase domain-containing protein</fullName>
    </recommendedName>
</protein>
<proteinExistence type="predicted"/>
<organism evidence="2 3">
    <name type="scientific">Tanacetum coccineum</name>
    <dbReference type="NCBI Taxonomy" id="301880"/>
    <lineage>
        <taxon>Eukaryota</taxon>
        <taxon>Viridiplantae</taxon>
        <taxon>Streptophyta</taxon>
        <taxon>Embryophyta</taxon>
        <taxon>Tracheophyta</taxon>
        <taxon>Spermatophyta</taxon>
        <taxon>Magnoliopsida</taxon>
        <taxon>eudicotyledons</taxon>
        <taxon>Gunneridae</taxon>
        <taxon>Pentapetalae</taxon>
        <taxon>asterids</taxon>
        <taxon>campanulids</taxon>
        <taxon>Asterales</taxon>
        <taxon>Asteraceae</taxon>
        <taxon>Asteroideae</taxon>
        <taxon>Anthemideae</taxon>
        <taxon>Anthemidinae</taxon>
        <taxon>Tanacetum</taxon>
    </lineage>
</organism>
<evidence type="ECO:0000313" key="3">
    <source>
        <dbReference type="Proteomes" id="UP001151760"/>
    </source>
</evidence>
<name>A0ABQ4WZ68_9ASTR</name>
<feature type="compositionally biased region" description="Basic residues" evidence="1">
    <location>
        <begin position="13"/>
        <end position="32"/>
    </location>
</feature>